<dbReference type="Pfam" id="PF03184">
    <property type="entry name" value="DDE_1"/>
    <property type="match status" value="1"/>
</dbReference>
<dbReference type="Proteomes" id="UP001152888">
    <property type="component" value="Unassembled WGS sequence"/>
</dbReference>
<name>A0A9P0QBJ7_ACAOB</name>
<accession>A0A9P0QBJ7</accession>
<dbReference type="GO" id="GO:0003676">
    <property type="term" value="F:nucleic acid binding"/>
    <property type="evidence" value="ECO:0007669"/>
    <property type="project" value="InterPro"/>
</dbReference>
<dbReference type="OrthoDB" id="7423901at2759"/>
<evidence type="ECO:0000313" key="2">
    <source>
        <dbReference type="EMBL" id="CAH2016609.1"/>
    </source>
</evidence>
<reference evidence="2" key="1">
    <citation type="submission" date="2022-03" db="EMBL/GenBank/DDBJ databases">
        <authorList>
            <person name="Sayadi A."/>
        </authorList>
    </citation>
    <scope>NUCLEOTIDE SEQUENCE</scope>
</reference>
<dbReference type="InterPro" id="IPR004875">
    <property type="entry name" value="DDE_SF_endonuclease_dom"/>
</dbReference>
<proteinExistence type="predicted"/>
<feature type="domain" description="DDE-1" evidence="1">
    <location>
        <begin position="121"/>
        <end position="198"/>
    </location>
</feature>
<protein>
    <recommendedName>
        <fullName evidence="1">DDE-1 domain-containing protein</fullName>
    </recommendedName>
</protein>
<sequence length="411" mass="46691">MNNIKHNFNINLKLAGKDCLSAFMKRNSIISKRKAQFTNPARAQKLNKVIVDDHFAKIIKLYDQLDLKNHPERIYNIDEKGCRLTVYHQQTVLAQKGAKGGKRLHPELNDNLPAGTLAAKSAKGYMANELFKDFLNHLAKYKSPRRCLLIFDGAACHLNLSIVDMRDSLEIDLYCLPSNTTYELQSLDKSVYRSFEHHSDAELFIIFGPKSRQKSKRNAPNASCKAASSRKVPRTIEGHHIQKEAKWSDKDEVLPAKLKNKLNAKYHQLSTSRQAAERTPSKFCNEAHSFSSKNIEDGKKHFYSLVSSSDSSEDKVDEVGETTLDTSFHELLPSPINQTEKAHPIRKKAINYMGTLVTKDLFKESKGSNETINTGKRADSKQVKASWYCHACMEDKIAEYAAMHRMWEMVS</sequence>
<organism evidence="2 3">
    <name type="scientific">Acanthoscelides obtectus</name>
    <name type="common">Bean weevil</name>
    <name type="synonym">Bruchus obtectus</name>
    <dbReference type="NCBI Taxonomy" id="200917"/>
    <lineage>
        <taxon>Eukaryota</taxon>
        <taxon>Metazoa</taxon>
        <taxon>Ecdysozoa</taxon>
        <taxon>Arthropoda</taxon>
        <taxon>Hexapoda</taxon>
        <taxon>Insecta</taxon>
        <taxon>Pterygota</taxon>
        <taxon>Neoptera</taxon>
        <taxon>Endopterygota</taxon>
        <taxon>Coleoptera</taxon>
        <taxon>Polyphaga</taxon>
        <taxon>Cucujiformia</taxon>
        <taxon>Chrysomeloidea</taxon>
        <taxon>Chrysomelidae</taxon>
        <taxon>Bruchinae</taxon>
        <taxon>Bruchini</taxon>
        <taxon>Acanthoscelides</taxon>
    </lineage>
</organism>
<dbReference type="AlphaFoldDB" id="A0A9P0QBJ7"/>
<evidence type="ECO:0000259" key="1">
    <source>
        <dbReference type="Pfam" id="PF03184"/>
    </source>
</evidence>
<gene>
    <name evidence="2" type="ORF">ACAOBT_LOCUS35492</name>
</gene>
<dbReference type="EMBL" id="CAKOFQ010008960">
    <property type="protein sequence ID" value="CAH2016609.1"/>
    <property type="molecule type" value="Genomic_DNA"/>
</dbReference>
<comment type="caution">
    <text evidence="2">The sequence shown here is derived from an EMBL/GenBank/DDBJ whole genome shotgun (WGS) entry which is preliminary data.</text>
</comment>
<keyword evidence="3" id="KW-1185">Reference proteome</keyword>
<evidence type="ECO:0000313" key="3">
    <source>
        <dbReference type="Proteomes" id="UP001152888"/>
    </source>
</evidence>